<dbReference type="RefSeq" id="YP_009217398.1">
    <property type="nucleotide sequence ID" value="NC_028999.1"/>
</dbReference>
<keyword evidence="2" id="KW-1185">Reference proteome</keyword>
<reference evidence="1 2" key="1">
    <citation type="journal article" date="2011" name="Microbiology">
        <title>The Pseudomonas aeruginosa generalized transducing phage phiPA3 is a new member of the phiKZ-like group of 'jumbo' phages, and infects model laboratory strains and clinical isolates from cystic fibrosis patients.</title>
        <authorList>
            <person name="Monson R."/>
            <person name="Foulds I."/>
            <person name="Foweraker J."/>
            <person name="Welch M."/>
            <person name="Salmond G.P."/>
        </authorList>
    </citation>
    <scope>NUCLEOTIDE SEQUENCE [LARGE SCALE GENOMIC DNA]</scope>
</reference>
<name>F8SJF5_BPPA3</name>
<dbReference type="GeneID" id="26643847"/>
<dbReference type="Proteomes" id="UP000008388">
    <property type="component" value="Segment"/>
</dbReference>
<organismHost>
    <name type="scientific">Pseudomonas aeruginosa</name>
    <dbReference type="NCBI Taxonomy" id="287"/>
</organismHost>
<accession>F8SJF5</accession>
<gene>
    <name evidence="1" type="primary">319</name>
</gene>
<dbReference type="EMBL" id="HQ630627">
    <property type="protein sequence ID" value="AEH03742.1"/>
    <property type="molecule type" value="Genomic_DNA"/>
</dbReference>
<proteinExistence type="predicted"/>
<dbReference type="KEGG" id="vg:26643847"/>
<protein>
    <submittedName>
        <fullName evidence="1">Uncharacterized protein 319</fullName>
    </submittedName>
</protein>
<evidence type="ECO:0000313" key="2">
    <source>
        <dbReference type="Proteomes" id="UP000008388"/>
    </source>
</evidence>
<evidence type="ECO:0000313" key="1">
    <source>
        <dbReference type="EMBL" id="AEH03742.1"/>
    </source>
</evidence>
<sequence length="79" mass="9056">MQLQSKAIFGGARQIDLDPVLMMSERNVLAVRCLVASKLGHEARAFYQVNTKGYPFIEVWGGDKDKRDEFEAELRKVFH</sequence>
<organism evidence="1 2">
    <name type="scientific">Pseudomonas phage PhiPA3</name>
    <name type="common">Pseudomonas aeruginosa phage PhiPA3</name>
    <dbReference type="NCBI Taxonomy" id="998086"/>
    <lineage>
        <taxon>Viruses</taxon>
        <taxon>Duplodnaviria</taxon>
        <taxon>Heunggongvirae</taxon>
        <taxon>Uroviricota</taxon>
        <taxon>Caudoviricetes</taxon>
        <taxon>Chimalliviridae</taxon>
        <taxon>Miltoncavirus</taxon>
        <taxon>Miltoncavirus PhiPA3</taxon>
    </lineage>
</organism>